<dbReference type="EnsemblPlants" id="Bo01073s050.1">
    <property type="protein sequence ID" value="Bo01073s050.1"/>
    <property type="gene ID" value="Bo01073s050"/>
</dbReference>
<name>A0A0D2ZTF2_BRAOL</name>
<dbReference type="HOGENOM" id="CLU_3127160_0_0_1"/>
<keyword evidence="1" id="KW-1133">Transmembrane helix</keyword>
<reference evidence="2" key="2">
    <citation type="submission" date="2015-06" db="UniProtKB">
        <authorList>
            <consortium name="EnsemblPlants"/>
        </authorList>
    </citation>
    <scope>IDENTIFICATION</scope>
</reference>
<dbReference type="Proteomes" id="UP000032141">
    <property type="component" value="Unassembled WGS sequence"/>
</dbReference>
<protein>
    <submittedName>
        <fullName evidence="2">Uncharacterized protein</fullName>
    </submittedName>
</protein>
<sequence>MSGKSYSNGFVSGESSRFFVTSSHSPVRPVNAAAAAAIIIIKGMLNFFCL</sequence>
<organism evidence="2 3">
    <name type="scientific">Brassica oleracea var. oleracea</name>
    <dbReference type="NCBI Taxonomy" id="109376"/>
    <lineage>
        <taxon>Eukaryota</taxon>
        <taxon>Viridiplantae</taxon>
        <taxon>Streptophyta</taxon>
        <taxon>Embryophyta</taxon>
        <taxon>Tracheophyta</taxon>
        <taxon>Spermatophyta</taxon>
        <taxon>Magnoliopsida</taxon>
        <taxon>eudicotyledons</taxon>
        <taxon>Gunneridae</taxon>
        <taxon>Pentapetalae</taxon>
        <taxon>rosids</taxon>
        <taxon>malvids</taxon>
        <taxon>Brassicales</taxon>
        <taxon>Brassicaceae</taxon>
        <taxon>Brassiceae</taxon>
        <taxon>Brassica</taxon>
    </lineage>
</organism>
<feature type="transmembrane region" description="Helical" evidence="1">
    <location>
        <begin position="30"/>
        <end position="49"/>
    </location>
</feature>
<keyword evidence="1" id="KW-0812">Transmembrane</keyword>
<dbReference type="AlphaFoldDB" id="A0A0D2ZTF2"/>
<keyword evidence="1" id="KW-0472">Membrane</keyword>
<dbReference type="Gramene" id="Bo01073s050.1">
    <property type="protein sequence ID" value="Bo01073s050.1"/>
    <property type="gene ID" value="Bo01073s050"/>
</dbReference>
<evidence type="ECO:0000313" key="2">
    <source>
        <dbReference type="EnsemblPlants" id="Bo01073s050.1"/>
    </source>
</evidence>
<evidence type="ECO:0000313" key="3">
    <source>
        <dbReference type="Proteomes" id="UP000032141"/>
    </source>
</evidence>
<reference evidence="2" key="1">
    <citation type="journal article" date="2014" name="Genome Biol.">
        <title>Transcriptome and methylome profiling reveals relics of genome dominance in the mesopolyploid Brassica oleracea.</title>
        <authorList>
            <person name="Parkin I.A."/>
            <person name="Koh C."/>
            <person name="Tang H."/>
            <person name="Robinson S.J."/>
            <person name="Kagale S."/>
            <person name="Clarke W.E."/>
            <person name="Town C.D."/>
            <person name="Nixon J."/>
            <person name="Krishnakumar V."/>
            <person name="Bidwell S.L."/>
            <person name="Denoeud F."/>
            <person name="Belcram H."/>
            <person name="Links M.G."/>
            <person name="Just J."/>
            <person name="Clarke C."/>
            <person name="Bender T."/>
            <person name="Huebert T."/>
            <person name="Mason A.S."/>
            <person name="Pires J.C."/>
            <person name="Barker G."/>
            <person name="Moore J."/>
            <person name="Walley P.G."/>
            <person name="Manoli S."/>
            <person name="Batley J."/>
            <person name="Edwards D."/>
            <person name="Nelson M.N."/>
            <person name="Wang X."/>
            <person name="Paterson A.H."/>
            <person name="King G."/>
            <person name="Bancroft I."/>
            <person name="Chalhoub B."/>
            <person name="Sharpe A.G."/>
        </authorList>
    </citation>
    <scope>NUCLEOTIDE SEQUENCE [LARGE SCALE GENOMIC DNA]</scope>
    <source>
        <strain evidence="2">cv. TO1000</strain>
    </source>
</reference>
<keyword evidence="3" id="KW-1185">Reference proteome</keyword>
<accession>A0A0D2ZTF2</accession>
<evidence type="ECO:0000256" key="1">
    <source>
        <dbReference type="SAM" id="Phobius"/>
    </source>
</evidence>
<proteinExistence type="predicted"/>